<dbReference type="Pfam" id="PF02127">
    <property type="entry name" value="Peptidase_M18"/>
    <property type="match status" value="1"/>
</dbReference>
<accession>A0A9W5VX26</accession>
<dbReference type="PRINTS" id="PR00932">
    <property type="entry name" value="AMINO1PTASE"/>
</dbReference>
<evidence type="ECO:0000256" key="4">
    <source>
        <dbReference type="ARBA" id="ARBA00022670"/>
    </source>
</evidence>
<comment type="caution">
    <text evidence="11">The sequence shown here is derived from an EMBL/GenBank/DDBJ whole genome shotgun (WGS) entry which is preliminary data.</text>
</comment>
<evidence type="ECO:0000256" key="5">
    <source>
        <dbReference type="ARBA" id="ARBA00022723"/>
    </source>
</evidence>
<dbReference type="EMBL" id="AGWN01000001">
    <property type="protein sequence ID" value="EPD31548.1"/>
    <property type="molecule type" value="Genomic_DNA"/>
</dbReference>
<dbReference type="GO" id="GO:0005737">
    <property type="term" value="C:cytoplasm"/>
    <property type="evidence" value="ECO:0007669"/>
    <property type="project" value="UniProtKB-ARBA"/>
</dbReference>
<keyword evidence="8 9" id="KW-0482">Metalloprotease</keyword>
<dbReference type="GO" id="GO:0008270">
    <property type="term" value="F:zinc ion binding"/>
    <property type="evidence" value="ECO:0007669"/>
    <property type="project" value="InterPro"/>
</dbReference>
<keyword evidence="5 9" id="KW-0479">Metal-binding</keyword>
<dbReference type="RefSeq" id="WP_016444658.1">
    <property type="nucleotide sequence ID" value="NZ_KE150266.1"/>
</dbReference>
<dbReference type="PANTHER" id="PTHR28570">
    <property type="entry name" value="ASPARTYL AMINOPEPTIDASE"/>
    <property type="match status" value="1"/>
</dbReference>
<evidence type="ECO:0000256" key="1">
    <source>
        <dbReference type="ARBA" id="ARBA00001947"/>
    </source>
</evidence>
<comment type="cofactor">
    <cofactor evidence="1 10">
        <name>Zn(2+)</name>
        <dbReference type="ChEBI" id="CHEBI:29105"/>
    </cofactor>
</comment>
<evidence type="ECO:0000256" key="3">
    <source>
        <dbReference type="ARBA" id="ARBA00022438"/>
    </source>
</evidence>
<evidence type="ECO:0000313" key="12">
    <source>
        <dbReference type="Proteomes" id="UP000014387"/>
    </source>
</evidence>
<sequence>MSIFSDAEVKHVEDFGKFIAASPSSFHAAQEIAARLKARGYSQMFECDPVDVTPGGHFFVRDGAVMAWFIPEEVTRPAFRIIGCHTDSPGLKVKPSGSSKSPDGWGQIDVELYGGLLLNSWLDREIGFAGRIIDRHGNEHLVKTGPIARVPQLAIHLDRDINSGFKLDRQKHMQPVWTLGDKSLFTHLAQLVGLESERDIVGHDLVSFTAQAPARFGLDEEFFAAGRQDNLSSVHAGLTALERMEASDFADIAVFAAFDHEEVGSSTRSGASGPILESTLRRIAAGLGKDEDGYHQMLAGTTCVSADAGHFVHPNYAERHDPNSHPMPGKGPMLKLNANQRYASDAVGAALWARMCEAAGVPAQAFVSNNAMPCGSTIGPLTATRLGITTVDVGIGLLSMHSAREMSHVSDHLAMSRVLEEYWKGA</sequence>
<protein>
    <recommendedName>
        <fullName evidence="10">M18 family aminopeptidase</fullName>
        <ecNumber evidence="10">3.4.11.-</ecNumber>
    </recommendedName>
</protein>
<keyword evidence="6 9" id="KW-0378">Hydrolase</keyword>
<evidence type="ECO:0000313" key="11">
    <source>
        <dbReference type="EMBL" id="EPD31548.1"/>
    </source>
</evidence>
<dbReference type="GO" id="GO:0006508">
    <property type="term" value="P:proteolysis"/>
    <property type="evidence" value="ECO:0007669"/>
    <property type="project" value="UniProtKB-KW"/>
</dbReference>
<comment type="similarity">
    <text evidence="2 9">Belongs to the peptidase M18 family.</text>
</comment>
<keyword evidence="12" id="KW-1185">Reference proteome</keyword>
<dbReference type="AlphaFoldDB" id="A0A9W5VX26"/>
<keyword evidence="4 9" id="KW-0645">Protease</keyword>
<dbReference type="InterPro" id="IPR023358">
    <property type="entry name" value="Peptidase_M18_dom2"/>
</dbReference>
<evidence type="ECO:0000256" key="2">
    <source>
        <dbReference type="ARBA" id="ARBA00008290"/>
    </source>
</evidence>
<evidence type="ECO:0000256" key="6">
    <source>
        <dbReference type="ARBA" id="ARBA00022801"/>
    </source>
</evidence>
<evidence type="ECO:0000256" key="7">
    <source>
        <dbReference type="ARBA" id="ARBA00022833"/>
    </source>
</evidence>
<dbReference type="Proteomes" id="UP000014387">
    <property type="component" value="Unassembled WGS sequence"/>
</dbReference>
<dbReference type="GO" id="GO:0004177">
    <property type="term" value="F:aminopeptidase activity"/>
    <property type="evidence" value="ECO:0007669"/>
    <property type="project" value="UniProtKB-KW"/>
</dbReference>
<organism evidence="11 12">
    <name type="scientific">Gleimia europaea ACS-120-V-Col10b</name>
    <dbReference type="NCBI Taxonomy" id="883069"/>
    <lineage>
        <taxon>Bacteria</taxon>
        <taxon>Bacillati</taxon>
        <taxon>Actinomycetota</taxon>
        <taxon>Actinomycetes</taxon>
        <taxon>Actinomycetales</taxon>
        <taxon>Actinomycetaceae</taxon>
        <taxon>Gleimia</taxon>
    </lineage>
</organism>
<gene>
    <name evidence="11" type="ORF">HMPREF9238_01324</name>
</gene>
<proteinExistence type="inferred from homology"/>
<dbReference type="SUPFAM" id="SSF53187">
    <property type="entry name" value="Zn-dependent exopeptidases"/>
    <property type="match status" value="1"/>
</dbReference>
<dbReference type="InterPro" id="IPR001948">
    <property type="entry name" value="Peptidase_M18"/>
</dbReference>
<name>A0A9W5VX26_9ACTO</name>
<dbReference type="Gene3D" id="3.40.630.10">
    <property type="entry name" value="Zn peptidases"/>
    <property type="match status" value="1"/>
</dbReference>
<evidence type="ECO:0000256" key="8">
    <source>
        <dbReference type="ARBA" id="ARBA00023049"/>
    </source>
</evidence>
<evidence type="ECO:0000256" key="9">
    <source>
        <dbReference type="RuleBase" id="RU004386"/>
    </source>
</evidence>
<dbReference type="SUPFAM" id="SSF101821">
    <property type="entry name" value="Aminopeptidase/glucanase lid domain"/>
    <property type="match status" value="1"/>
</dbReference>
<dbReference type="EC" id="3.4.11.-" evidence="10"/>
<dbReference type="Gene3D" id="2.30.250.10">
    <property type="entry name" value="Aminopeptidase i, Domain 2"/>
    <property type="match status" value="1"/>
</dbReference>
<dbReference type="GO" id="GO:0008237">
    <property type="term" value="F:metallopeptidase activity"/>
    <property type="evidence" value="ECO:0007669"/>
    <property type="project" value="UniProtKB-KW"/>
</dbReference>
<keyword evidence="3 9" id="KW-0031">Aminopeptidase</keyword>
<dbReference type="PANTHER" id="PTHR28570:SF3">
    <property type="entry name" value="ASPARTYL AMINOPEPTIDASE"/>
    <property type="match status" value="1"/>
</dbReference>
<dbReference type="OrthoDB" id="5288740at2"/>
<dbReference type="NCBIfam" id="NF002759">
    <property type="entry name" value="PRK02813.1"/>
    <property type="match status" value="1"/>
</dbReference>
<reference evidence="11 12" key="1">
    <citation type="submission" date="2013-05" db="EMBL/GenBank/DDBJ databases">
        <title>The Genome Sequence of Actinomyces europaeus ACS-120-V-COL10B.</title>
        <authorList>
            <consortium name="The Broad Institute Genomics Platform"/>
            <person name="Earl A."/>
            <person name="Ward D."/>
            <person name="Feldgarden M."/>
            <person name="Gevers D."/>
            <person name="Saerens B."/>
            <person name="Vaneechoutte M."/>
            <person name="Walker B."/>
            <person name="Young S."/>
            <person name="Zeng Q."/>
            <person name="Gargeya S."/>
            <person name="Fitzgerald M."/>
            <person name="Haas B."/>
            <person name="Abouelleil A."/>
            <person name="Allen A.W."/>
            <person name="Alvarado L."/>
            <person name="Arachchi H.M."/>
            <person name="Berlin A.M."/>
            <person name="Chapman S.B."/>
            <person name="Gainer-Dewar J."/>
            <person name="Goldberg J."/>
            <person name="Griggs A."/>
            <person name="Gujja S."/>
            <person name="Hansen M."/>
            <person name="Howarth C."/>
            <person name="Imamovic A."/>
            <person name="Ireland A."/>
            <person name="Larimer J."/>
            <person name="McCowan C."/>
            <person name="Murphy C."/>
            <person name="Pearson M."/>
            <person name="Poon T.W."/>
            <person name="Priest M."/>
            <person name="Roberts A."/>
            <person name="Saif S."/>
            <person name="Shea T."/>
            <person name="Sisk P."/>
            <person name="Sykes S."/>
            <person name="Wortman J."/>
            <person name="Nusbaum C."/>
            <person name="Birren B."/>
        </authorList>
    </citation>
    <scope>NUCLEOTIDE SEQUENCE [LARGE SCALE GENOMIC DNA]</scope>
    <source>
        <strain evidence="11 12">ACS-120-V-Col10b</strain>
    </source>
</reference>
<keyword evidence="7 9" id="KW-0862">Zinc</keyword>
<evidence type="ECO:0000256" key="10">
    <source>
        <dbReference type="RuleBase" id="RU004387"/>
    </source>
</evidence>